<dbReference type="STRING" id="1817883.A3G31_04010"/>
<proteinExistence type="predicted"/>
<evidence type="ECO:0000313" key="1">
    <source>
        <dbReference type="EMBL" id="OGL54267.1"/>
    </source>
</evidence>
<evidence type="ECO:0000313" key="2">
    <source>
        <dbReference type="Proteomes" id="UP000178082"/>
    </source>
</evidence>
<evidence type="ECO:0008006" key="3">
    <source>
        <dbReference type="Google" id="ProtNLM"/>
    </source>
</evidence>
<protein>
    <recommendedName>
        <fullName evidence="3">TIGR04076 family protein</fullName>
    </recommendedName>
</protein>
<dbReference type="AlphaFoldDB" id="A0A1F7SM36"/>
<dbReference type="EMBL" id="MGDI01000015">
    <property type="protein sequence ID" value="OGL54267.1"/>
    <property type="molecule type" value="Genomic_DNA"/>
</dbReference>
<sequence>MPKKQKAGPKILARVKSKKGFCTAGHEIGDEFILSLTTPEGLCVDACICLVQNIHNLIRTKDKFWEDADAVVCVDCPDKVNLVTFELKKINFKL</sequence>
<comment type="caution">
    <text evidence="1">The sequence shown here is derived from an EMBL/GenBank/DDBJ whole genome shotgun (WGS) entry which is preliminary data.</text>
</comment>
<name>A0A1F7SM36_9BACT</name>
<dbReference type="NCBIfam" id="TIGR04076">
    <property type="entry name" value="TIGR04076 family protein"/>
    <property type="match status" value="1"/>
</dbReference>
<dbReference type="Proteomes" id="UP000178082">
    <property type="component" value="Unassembled WGS sequence"/>
</dbReference>
<accession>A0A1F7SM36</accession>
<dbReference type="InterPro" id="IPR023811">
    <property type="entry name" value="CHP04076"/>
</dbReference>
<gene>
    <name evidence="1" type="ORF">A3G31_04010</name>
</gene>
<reference evidence="1 2" key="1">
    <citation type="journal article" date="2016" name="Nat. Commun.">
        <title>Thousands of microbial genomes shed light on interconnected biogeochemical processes in an aquifer system.</title>
        <authorList>
            <person name="Anantharaman K."/>
            <person name="Brown C.T."/>
            <person name="Hug L.A."/>
            <person name="Sharon I."/>
            <person name="Castelle C.J."/>
            <person name="Probst A.J."/>
            <person name="Thomas B.C."/>
            <person name="Singh A."/>
            <person name="Wilkins M.J."/>
            <person name="Karaoz U."/>
            <person name="Brodie E.L."/>
            <person name="Williams K.H."/>
            <person name="Hubbard S.S."/>
            <person name="Banfield J.F."/>
        </authorList>
    </citation>
    <scope>NUCLEOTIDE SEQUENCE [LARGE SCALE GENOMIC DNA]</scope>
</reference>
<organism evidence="1 2">
    <name type="scientific">Candidatus Schekmanbacteria bacterium RIFCSPLOWO2_12_FULL_38_15</name>
    <dbReference type="NCBI Taxonomy" id="1817883"/>
    <lineage>
        <taxon>Bacteria</taxon>
        <taxon>Candidatus Schekmaniibacteriota</taxon>
    </lineage>
</organism>